<feature type="transmembrane region" description="Helical" evidence="1">
    <location>
        <begin position="43"/>
        <end position="64"/>
    </location>
</feature>
<keyword evidence="1" id="KW-1133">Transmembrane helix</keyword>
<dbReference type="EMBL" id="JAAAMJ010000003">
    <property type="protein sequence ID" value="NDV86575.1"/>
    <property type="molecule type" value="Genomic_DNA"/>
</dbReference>
<dbReference type="Proteomes" id="UP000476332">
    <property type="component" value="Unassembled WGS sequence"/>
</dbReference>
<dbReference type="Pfam" id="PF07331">
    <property type="entry name" value="TctB"/>
    <property type="match status" value="1"/>
</dbReference>
<feature type="transmembrane region" description="Helical" evidence="1">
    <location>
        <begin position="100"/>
        <end position="116"/>
    </location>
</feature>
<dbReference type="InterPro" id="IPR009936">
    <property type="entry name" value="DUF1468"/>
</dbReference>
<name>A0A6L9MFK6_9HYPH</name>
<feature type="domain" description="DUF1468" evidence="2">
    <location>
        <begin position="11"/>
        <end position="150"/>
    </location>
</feature>
<feature type="transmembrane region" description="Helical" evidence="1">
    <location>
        <begin position="123"/>
        <end position="146"/>
    </location>
</feature>
<keyword evidence="4" id="KW-1185">Reference proteome</keyword>
<accession>A0A6L9MFK6</accession>
<protein>
    <recommendedName>
        <fullName evidence="2">DUF1468 domain-containing protein</fullName>
    </recommendedName>
</protein>
<comment type="caution">
    <text evidence="3">The sequence shown here is derived from an EMBL/GenBank/DDBJ whole genome shotgun (WGS) entry which is preliminary data.</text>
</comment>
<proteinExistence type="predicted"/>
<organism evidence="3 4">
    <name type="scientific">Aurantimonas aggregata</name>
    <dbReference type="NCBI Taxonomy" id="2047720"/>
    <lineage>
        <taxon>Bacteria</taxon>
        <taxon>Pseudomonadati</taxon>
        <taxon>Pseudomonadota</taxon>
        <taxon>Alphaproteobacteria</taxon>
        <taxon>Hyphomicrobiales</taxon>
        <taxon>Aurantimonadaceae</taxon>
        <taxon>Aurantimonas</taxon>
    </lineage>
</organism>
<evidence type="ECO:0000313" key="3">
    <source>
        <dbReference type="EMBL" id="NDV86575.1"/>
    </source>
</evidence>
<gene>
    <name evidence="3" type="ORF">GTW51_07665</name>
</gene>
<dbReference type="AlphaFoldDB" id="A0A6L9MFK6"/>
<evidence type="ECO:0000313" key="4">
    <source>
        <dbReference type="Proteomes" id="UP000476332"/>
    </source>
</evidence>
<keyword evidence="1" id="KW-0812">Transmembrane</keyword>
<feature type="transmembrane region" description="Helical" evidence="1">
    <location>
        <begin position="76"/>
        <end position="94"/>
    </location>
</feature>
<dbReference type="RefSeq" id="WP_163043298.1">
    <property type="nucleotide sequence ID" value="NZ_JAAAMJ010000003.1"/>
</dbReference>
<reference evidence="3 4" key="1">
    <citation type="submission" date="2020-01" db="EMBL/GenBank/DDBJ databases">
        <title>Genomes of bacteria type strains.</title>
        <authorList>
            <person name="Chen J."/>
            <person name="Zhu S."/>
            <person name="Chen J."/>
        </authorList>
    </citation>
    <scope>NUCLEOTIDE SEQUENCE [LARGE SCALE GENOMIC DNA]</scope>
    <source>
        <strain evidence="3 4">KCTC 52919</strain>
    </source>
</reference>
<evidence type="ECO:0000256" key="1">
    <source>
        <dbReference type="SAM" id="Phobius"/>
    </source>
</evidence>
<keyword evidence="1" id="KW-0472">Membrane</keyword>
<sequence length="157" mass="16505">MSGTMKTIDTVFALATALLGAFVIVYALEYGYTARGNPGPGFFPFWVGVGMVALGAVNAARAVAGRELLEDSFDRAGLLRTAGITAVIAIFLLAVDWTGMLIGIGLVVIALGFVIRPTLETGFVLRLVATGALFPVVAWLIFSFYLGVRLVTGVFGI</sequence>
<evidence type="ECO:0000259" key="2">
    <source>
        <dbReference type="Pfam" id="PF07331"/>
    </source>
</evidence>